<evidence type="ECO:0000256" key="1">
    <source>
        <dbReference type="ARBA" id="ARBA00001946"/>
    </source>
</evidence>
<dbReference type="InterPro" id="IPR024086">
    <property type="entry name" value="GlmM_arc-type"/>
</dbReference>
<dbReference type="GO" id="GO:0000287">
    <property type="term" value="F:magnesium ion binding"/>
    <property type="evidence" value="ECO:0007669"/>
    <property type="project" value="InterPro"/>
</dbReference>
<dbReference type="EC" id="5.4.2.10" evidence="12"/>
<dbReference type="PRINTS" id="PR00509">
    <property type="entry name" value="PGMPMM"/>
</dbReference>
<dbReference type="SUPFAM" id="SSF53738">
    <property type="entry name" value="Phosphoglucomutase, first 3 domains"/>
    <property type="match status" value="3"/>
</dbReference>
<dbReference type="PROSITE" id="PS00710">
    <property type="entry name" value="PGM_PMM"/>
    <property type="match status" value="1"/>
</dbReference>
<dbReference type="CDD" id="cd03087">
    <property type="entry name" value="PGM_like1"/>
    <property type="match status" value="1"/>
</dbReference>
<dbReference type="InterPro" id="IPR016066">
    <property type="entry name" value="A-D-PHexomutase_CS"/>
</dbReference>
<dbReference type="InterPro" id="IPR005844">
    <property type="entry name" value="A-D-PHexomutase_a/b/a-I"/>
</dbReference>
<evidence type="ECO:0000259" key="8">
    <source>
        <dbReference type="Pfam" id="PF00408"/>
    </source>
</evidence>
<dbReference type="InterPro" id="IPR036900">
    <property type="entry name" value="A-D-PHexomutase_C_sf"/>
</dbReference>
<reference evidence="12" key="1">
    <citation type="journal article" date="2020" name="mSystems">
        <title>Genome- and Community-Level Interaction Insights into Carbon Utilization and Element Cycling Functions of Hydrothermarchaeota in Hydrothermal Sediment.</title>
        <authorList>
            <person name="Zhou Z."/>
            <person name="Liu Y."/>
            <person name="Xu W."/>
            <person name="Pan J."/>
            <person name="Luo Z.H."/>
            <person name="Li M."/>
        </authorList>
    </citation>
    <scope>NUCLEOTIDE SEQUENCE [LARGE SCALE GENOMIC DNA]</scope>
    <source>
        <strain evidence="12">SpSt-1116</strain>
    </source>
</reference>
<protein>
    <submittedName>
        <fullName evidence="12">Phosphoglucosamine mutase</fullName>
        <ecNumber evidence="12">5.4.2.10</ecNumber>
    </submittedName>
</protein>
<evidence type="ECO:0000259" key="11">
    <source>
        <dbReference type="Pfam" id="PF02880"/>
    </source>
</evidence>
<accession>A0A7J3ZLM2</accession>
<keyword evidence="5 7" id="KW-0460">Magnesium</keyword>
<keyword evidence="3" id="KW-0597">Phosphoprotein</keyword>
<feature type="domain" description="Alpha-D-phosphohexomutase C-terminal" evidence="8">
    <location>
        <begin position="389"/>
        <end position="446"/>
    </location>
</feature>
<feature type="domain" description="Alpha-D-phosphohexomutase alpha/beta/alpha" evidence="10">
    <location>
        <begin position="155"/>
        <end position="255"/>
    </location>
</feature>
<dbReference type="InterPro" id="IPR005843">
    <property type="entry name" value="A-D-PHexomutase_C"/>
</dbReference>
<evidence type="ECO:0000256" key="6">
    <source>
        <dbReference type="ARBA" id="ARBA00023235"/>
    </source>
</evidence>
<feature type="domain" description="Alpha-D-phosphohexomutase alpha/beta/alpha" evidence="11">
    <location>
        <begin position="259"/>
        <end position="370"/>
    </location>
</feature>
<dbReference type="Pfam" id="PF02880">
    <property type="entry name" value="PGM_PMM_III"/>
    <property type="match status" value="1"/>
</dbReference>
<dbReference type="InterPro" id="IPR005845">
    <property type="entry name" value="A-D-PHexomutase_a/b/a-II"/>
</dbReference>
<dbReference type="InterPro" id="IPR005841">
    <property type="entry name" value="Alpha-D-phosphohexomutase_SF"/>
</dbReference>
<comment type="similarity">
    <text evidence="2 7">Belongs to the phosphohexose mutase family.</text>
</comment>
<organism evidence="12">
    <name type="scientific">Fervidicoccus fontis</name>
    <dbReference type="NCBI Taxonomy" id="683846"/>
    <lineage>
        <taxon>Archaea</taxon>
        <taxon>Thermoproteota</taxon>
        <taxon>Thermoprotei</taxon>
        <taxon>Fervidicoccales</taxon>
        <taxon>Fervidicoccaceae</taxon>
        <taxon>Fervidicoccus</taxon>
    </lineage>
</organism>
<evidence type="ECO:0000256" key="3">
    <source>
        <dbReference type="ARBA" id="ARBA00022553"/>
    </source>
</evidence>
<name>A0A7J3ZLM2_9CREN</name>
<dbReference type="GO" id="GO:0008966">
    <property type="term" value="F:phosphoglucosamine mutase activity"/>
    <property type="evidence" value="ECO:0007669"/>
    <property type="project" value="UniProtKB-EC"/>
</dbReference>
<dbReference type="SUPFAM" id="SSF55957">
    <property type="entry name" value="Phosphoglucomutase, C-terminal domain"/>
    <property type="match status" value="1"/>
</dbReference>
<dbReference type="Pfam" id="PF00408">
    <property type="entry name" value="PGM_PMM_IV"/>
    <property type="match status" value="1"/>
</dbReference>
<evidence type="ECO:0000313" key="12">
    <source>
        <dbReference type="EMBL" id="HHQ80938.1"/>
    </source>
</evidence>
<keyword evidence="6 12" id="KW-0413">Isomerase</keyword>
<dbReference type="AlphaFoldDB" id="A0A7J3ZLM2"/>
<evidence type="ECO:0000256" key="7">
    <source>
        <dbReference type="RuleBase" id="RU004326"/>
    </source>
</evidence>
<comment type="cofactor">
    <cofactor evidence="1">
        <name>Mg(2+)</name>
        <dbReference type="ChEBI" id="CHEBI:18420"/>
    </cofactor>
</comment>
<proteinExistence type="inferred from homology"/>
<dbReference type="Gene3D" id="3.40.120.10">
    <property type="entry name" value="Alpha-D-Glucose-1,6-Bisphosphate, subunit A, domain 3"/>
    <property type="match status" value="3"/>
</dbReference>
<dbReference type="GO" id="GO:0005975">
    <property type="term" value="P:carbohydrate metabolic process"/>
    <property type="evidence" value="ECO:0007669"/>
    <property type="project" value="InterPro"/>
</dbReference>
<feature type="domain" description="Alpha-D-phosphohexomutase alpha/beta/alpha" evidence="9">
    <location>
        <begin position="3"/>
        <end position="134"/>
    </location>
</feature>
<comment type="caution">
    <text evidence="12">The sequence shown here is derived from an EMBL/GenBank/DDBJ whole genome shotgun (WGS) entry which is preliminary data.</text>
</comment>
<evidence type="ECO:0000256" key="2">
    <source>
        <dbReference type="ARBA" id="ARBA00010231"/>
    </source>
</evidence>
<dbReference type="InterPro" id="IPR005846">
    <property type="entry name" value="A-D-PHexomutase_a/b/a-III"/>
</dbReference>
<dbReference type="PANTHER" id="PTHR43771:SF1">
    <property type="entry name" value="PHOSPHOMANNOMUTASE"/>
    <property type="match status" value="1"/>
</dbReference>
<dbReference type="InterPro" id="IPR016055">
    <property type="entry name" value="A-D-PHexomutase_a/b/a-I/II/III"/>
</dbReference>
<sequence>MARLFGTDGVRGVINENLNAEMALKLGMAICTTFGEGSRFLVGRDVRLGGDILIKAVVSGLESGGCTPYLCGYAPTPAVQYAIRSTQLFDGGIVVTASHNPPMYNGIKVIDSDGIEVPREKEREIEKVFFEERFSRVPWFKGDLSERMFAEVLDIYVKGIIEQVDKNKIREKHLTVVFDGANSVGSLVIPRVIRLLGGKPISLNAHLDPYFPGREPEPTPETLALAAQLVKASSADFGVGVDGDADRAIFIDDRGNVYWGDRTAVVLAPFLKERNPELPPVVYTGVSSSSFIEDLLREHGIKVVWLKVGSVDISRELVDKGGLLGFEENGGIMYPPHQPVRDAAMGTALMMQLIAEKSVKLSEEYSRFPRTYVIKTKYPLTRDLAVNVVERVKQEFSSFRTIPIDGVKVIFDDGWLLVRPSGTEPVLRVMIEMLNEKRAKEIKAKIESTIHSIRGVVG</sequence>
<dbReference type="Pfam" id="PF02878">
    <property type="entry name" value="PGM_PMM_I"/>
    <property type="match status" value="1"/>
</dbReference>
<evidence type="ECO:0000256" key="4">
    <source>
        <dbReference type="ARBA" id="ARBA00022723"/>
    </source>
</evidence>
<dbReference type="NCBIfam" id="TIGR03990">
    <property type="entry name" value="Arch_GlmM"/>
    <property type="match status" value="1"/>
</dbReference>
<evidence type="ECO:0000256" key="5">
    <source>
        <dbReference type="ARBA" id="ARBA00022842"/>
    </source>
</evidence>
<dbReference type="PANTHER" id="PTHR43771">
    <property type="entry name" value="PHOSPHOMANNOMUTASE"/>
    <property type="match status" value="1"/>
</dbReference>
<gene>
    <name evidence="12" type="primary">glmM</name>
    <name evidence="12" type="ORF">ENM78_05775</name>
</gene>
<keyword evidence="4 7" id="KW-0479">Metal-binding</keyword>
<evidence type="ECO:0000259" key="9">
    <source>
        <dbReference type="Pfam" id="PF02878"/>
    </source>
</evidence>
<evidence type="ECO:0000259" key="10">
    <source>
        <dbReference type="Pfam" id="PF02879"/>
    </source>
</evidence>
<dbReference type="Gene3D" id="3.30.310.50">
    <property type="entry name" value="Alpha-D-phosphohexomutase, C-terminal domain"/>
    <property type="match status" value="1"/>
</dbReference>
<dbReference type="EMBL" id="DRZC01000079">
    <property type="protein sequence ID" value="HHQ80938.1"/>
    <property type="molecule type" value="Genomic_DNA"/>
</dbReference>
<dbReference type="Pfam" id="PF02879">
    <property type="entry name" value="PGM_PMM_II"/>
    <property type="match status" value="1"/>
</dbReference>
<dbReference type="FunFam" id="3.40.120.10:FF:000001">
    <property type="entry name" value="Phosphoglucosamine mutase"/>
    <property type="match status" value="1"/>
</dbReference>